<protein>
    <submittedName>
        <fullName evidence="1">Uncharacterized protein</fullName>
    </submittedName>
</protein>
<name>A0A5B2UX81_9PSED</name>
<proteinExistence type="predicted"/>
<dbReference type="OrthoDB" id="9911647at2"/>
<evidence type="ECO:0000313" key="1">
    <source>
        <dbReference type="EMBL" id="KAA2230545.1"/>
    </source>
</evidence>
<sequence>MKPTATKLVKITALMSVCASVSYVAHVVSREVAYVHAKVSRSTSTEAPRQELRWPEAVALPELRVPPLKADQLGADD</sequence>
<evidence type="ECO:0000313" key="2">
    <source>
        <dbReference type="EMBL" id="SDU96641.1"/>
    </source>
</evidence>
<keyword evidence="3" id="KW-1185">Reference proteome</keyword>
<dbReference type="RefSeq" id="WP_090291389.1">
    <property type="nucleotide sequence ID" value="NZ_BMNU01000007.1"/>
</dbReference>
<reference evidence="1 4" key="2">
    <citation type="submission" date="2019-09" db="EMBL/GenBank/DDBJ databases">
        <title>Draft genome sequence of Pseudomonas brenneri CCUG 51514(T).</title>
        <authorList>
            <person name="Tunovic T."/>
            <person name="Pineiro-Iglesias B."/>
            <person name="Unosson C."/>
            <person name="Inganas E."/>
            <person name="Ohlen M."/>
            <person name="Cardew S."/>
            <person name="Jensie-Markopoulos S."/>
            <person name="Salva-Serra F."/>
            <person name="Jaen-Luchoro D."/>
            <person name="Svensson-Stadler L."/>
            <person name="Chun J."/>
            <person name="Moore E."/>
        </authorList>
    </citation>
    <scope>NUCLEOTIDE SEQUENCE [LARGE SCALE GENOMIC DNA]</scope>
    <source>
        <strain evidence="1 4">CCUG 51514</strain>
    </source>
</reference>
<dbReference type="EMBL" id="LT629800">
    <property type="protein sequence ID" value="SDU96641.1"/>
    <property type="molecule type" value="Genomic_DNA"/>
</dbReference>
<accession>A0A5B2UX81</accession>
<dbReference type="EMBL" id="VUOL01000005">
    <property type="protein sequence ID" value="KAA2230545.1"/>
    <property type="molecule type" value="Genomic_DNA"/>
</dbReference>
<dbReference type="Proteomes" id="UP000199620">
    <property type="component" value="Chromosome I"/>
</dbReference>
<reference evidence="2 3" key="1">
    <citation type="submission" date="2016-10" db="EMBL/GenBank/DDBJ databases">
        <authorList>
            <person name="Varghese N."/>
            <person name="Submissions S."/>
        </authorList>
    </citation>
    <scope>NUCLEOTIDE SEQUENCE [LARGE SCALE GENOMIC DNA]</scope>
    <source>
        <strain evidence="2 3">BS2771</strain>
    </source>
</reference>
<evidence type="ECO:0000313" key="4">
    <source>
        <dbReference type="Proteomes" id="UP000325296"/>
    </source>
</evidence>
<organism evidence="1 4">
    <name type="scientific">Pseudomonas brenneri</name>
    <dbReference type="NCBI Taxonomy" id="129817"/>
    <lineage>
        <taxon>Bacteria</taxon>
        <taxon>Pseudomonadati</taxon>
        <taxon>Pseudomonadota</taxon>
        <taxon>Gammaproteobacteria</taxon>
        <taxon>Pseudomonadales</taxon>
        <taxon>Pseudomonadaceae</taxon>
        <taxon>Pseudomonas</taxon>
    </lineage>
</organism>
<dbReference type="Proteomes" id="UP000325296">
    <property type="component" value="Unassembled WGS sequence"/>
</dbReference>
<gene>
    <name evidence="1" type="ORF">F1720_11185</name>
    <name evidence="2" type="ORF">SAMN04490181_2287</name>
</gene>
<dbReference type="AlphaFoldDB" id="A0A5B2UX81"/>
<evidence type="ECO:0000313" key="3">
    <source>
        <dbReference type="Proteomes" id="UP000199620"/>
    </source>
</evidence>